<dbReference type="UniPathway" id="UPA00109">
    <property type="reaction ID" value="UER00180"/>
</dbReference>
<dbReference type="InterPro" id="IPR043129">
    <property type="entry name" value="ATPase_NBD"/>
</dbReference>
<evidence type="ECO:0000256" key="6">
    <source>
        <dbReference type="RuleBase" id="RU362007"/>
    </source>
</evidence>
<evidence type="ECO:0000256" key="1">
    <source>
        <dbReference type="ARBA" id="ARBA00009225"/>
    </source>
</evidence>
<dbReference type="InterPro" id="IPR001312">
    <property type="entry name" value="Hexokinase"/>
</dbReference>
<dbReference type="GO" id="GO:0005829">
    <property type="term" value="C:cytosol"/>
    <property type="evidence" value="ECO:0007669"/>
    <property type="project" value="TreeGrafter"/>
</dbReference>
<evidence type="ECO:0000256" key="2">
    <source>
        <dbReference type="ARBA" id="ARBA00022679"/>
    </source>
</evidence>
<dbReference type="EC" id="2.7.1.-" evidence="6"/>
<evidence type="ECO:0000313" key="9">
    <source>
        <dbReference type="EMBL" id="EMR64511.1"/>
    </source>
</evidence>
<dbReference type="eggNOG" id="KOG1369">
    <property type="taxonomic scope" value="Eukaryota"/>
</dbReference>
<keyword evidence="5 6" id="KW-0067">ATP-binding</keyword>
<accession>M7T3V2</accession>
<dbReference type="KEGG" id="ela:UCREL1_8535"/>
<keyword evidence="6" id="KW-0324">Glycolysis</keyword>
<protein>
    <recommendedName>
        <fullName evidence="6">Phosphotransferase</fullName>
        <ecNumber evidence="6">2.7.1.-</ecNumber>
    </recommendedName>
</protein>
<evidence type="ECO:0000313" key="10">
    <source>
        <dbReference type="Proteomes" id="UP000012174"/>
    </source>
</evidence>
<dbReference type="Pfam" id="PF00349">
    <property type="entry name" value="Hexokinase_1"/>
    <property type="match status" value="1"/>
</dbReference>
<dbReference type="GO" id="GO:0005536">
    <property type="term" value="F:D-glucose binding"/>
    <property type="evidence" value="ECO:0007669"/>
    <property type="project" value="InterPro"/>
</dbReference>
<evidence type="ECO:0000256" key="3">
    <source>
        <dbReference type="ARBA" id="ARBA00022741"/>
    </source>
</evidence>
<dbReference type="OrthoDB" id="419537at2759"/>
<feature type="domain" description="Hexokinase N-terminal" evidence="7">
    <location>
        <begin position="54"/>
        <end position="241"/>
    </location>
</feature>
<dbReference type="SUPFAM" id="SSF53067">
    <property type="entry name" value="Actin-like ATPase domain"/>
    <property type="match status" value="2"/>
</dbReference>
<dbReference type="GO" id="GO:0006013">
    <property type="term" value="P:mannose metabolic process"/>
    <property type="evidence" value="ECO:0007669"/>
    <property type="project" value="TreeGrafter"/>
</dbReference>
<dbReference type="GO" id="GO:0008865">
    <property type="term" value="F:fructokinase activity"/>
    <property type="evidence" value="ECO:0007669"/>
    <property type="project" value="TreeGrafter"/>
</dbReference>
<dbReference type="Pfam" id="PF03727">
    <property type="entry name" value="Hexokinase_2"/>
    <property type="match status" value="1"/>
</dbReference>
<dbReference type="GO" id="GO:0001678">
    <property type="term" value="P:intracellular glucose homeostasis"/>
    <property type="evidence" value="ECO:0007669"/>
    <property type="project" value="InterPro"/>
</dbReference>
<dbReference type="Gene3D" id="3.40.367.20">
    <property type="match status" value="1"/>
</dbReference>
<dbReference type="GO" id="GO:0006006">
    <property type="term" value="P:glucose metabolic process"/>
    <property type="evidence" value="ECO:0007669"/>
    <property type="project" value="TreeGrafter"/>
</dbReference>
<keyword evidence="10" id="KW-1185">Reference proteome</keyword>
<dbReference type="GO" id="GO:0005739">
    <property type="term" value="C:mitochondrion"/>
    <property type="evidence" value="ECO:0007669"/>
    <property type="project" value="TreeGrafter"/>
</dbReference>
<dbReference type="PRINTS" id="PR00475">
    <property type="entry name" value="HEXOKINASE"/>
</dbReference>
<comment type="similarity">
    <text evidence="1 6">Belongs to the hexokinase family.</text>
</comment>
<reference evidence="10" key="1">
    <citation type="journal article" date="2013" name="Genome Announc.">
        <title>Draft genome sequence of the grapevine dieback fungus Eutypa lata UCR-EL1.</title>
        <authorList>
            <person name="Blanco-Ulate B."/>
            <person name="Rolshausen P.E."/>
            <person name="Cantu D."/>
        </authorList>
    </citation>
    <scope>NUCLEOTIDE SEQUENCE [LARGE SCALE GENOMIC DNA]</scope>
    <source>
        <strain evidence="10">UCR-EL1</strain>
    </source>
</reference>
<evidence type="ECO:0000259" key="7">
    <source>
        <dbReference type="Pfam" id="PF00349"/>
    </source>
</evidence>
<sequence length="555" mass="60051">MQPLTSAMTTLRRALLAAFKSFIHRHANNGHAVLPLRSLEDFLREAEERLLGPLDDDGLRRFSEGLKTQFRERLQICGENMLPSFNHLLPTGLEKGHYLALDVGGSTLRVALVELRGREASGRESEIVQIQTFKITPDIKELEGMAFFDWLAARINEVMNKEPRSTPGPIPMGLAWSFPVEQTSLGGGLLLGMGKGFLATKGLLGQDLGEIIKFACKKQGLEVELGAIVNDSTAALLSQAYVHASTHFGLILGTGSNIAVHLPVSALSRSKYGNRPPAWFDTASHVIVNTEVSMFGKGVLPLSRWDELLNASHPRPEFQPLEHCCSGFYLGEICRLALIEAIESTGVLGGELPPSLEKPYSFDTETLSRIEADTSSTLETATSYFVSKHPSASHQPNISDITFIRNLASLISRRAAALLAAAVFALWELRHEAEAEDLAQQQQQQQPHVTETTRTATVKKGEVIVSVSETNIEEGGESVVSSSPQPPPATKVAFNGSVIEHYPQYRDNCQDYLDGLLAQSSRPACAVDLVPAVESSLLGAAVALASAVEAAAAEA</sequence>
<dbReference type="HOGENOM" id="CLU_014393_4_1_1"/>
<dbReference type="PROSITE" id="PS51748">
    <property type="entry name" value="HEXOKINASE_2"/>
    <property type="match status" value="1"/>
</dbReference>
<feature type="domain" description="Hexokinase C-terminal" evidence="8">
    <location>
        <begin position="248"/>
        <end position="545"/>
    </location>
</feature>
<dbReference type="Gene3D" id="3.30.420.40">
    <property type="match status" value="1"/>
</dbReference>
<dbReference type="InterPro" id="IPR022673">
    <property type="entry name" value="Hexokinase_C"/>
</dbReference>
<proteinExistence type="inferred from homology"/>
<keyword evidence="4 6" id="KW-0418">Kinase</keyword>
<evidence type="ECO:0000256" key="4">
    <source>
        <dbReference type="ARBA" id="ARBA00022777"/>
    </source>
</evidence>
<name>M7T3V2_EUTLA</name>
<keyword evidence="2 6" id="KW-0808">Transferase</keyword>
<evidence type="ECO:0000256" key="5">
    <source>
        <dbReference type="ARBA" id="ARBA00022840"/>
    </source>
</evidence>
<evidence type="ECO:0000259" key="8">
    <source>
        <dbReference type="Pfam" id="PF03727"/>
    </source>
</evidence>
<dbReference type="STRING" id="1287681.M7T3V2"/>
<dbReference type="GO" id="GO:0005524">
    <property type="term" value="F:ATP binding"/>
    <property type="evidence" value="ECO:0007669"/>
    <property type="project" value="UniProtKB-UniRule"/>
</dbReference>
<dbReference type="AlphaFoldDB" id="M7T3V2"/>
<dbReference type="EMBL" id="KB707053">
    <property type="protein sequence ID" value="EMR64511.1"/>
    <property type="molecule type" value="Genomic_DNA"/>
</dbReference>
<organism evidence="9 10">
    <name type="scientific">Eutypa lata (strain UCR-EL1)</name>
    <name type="common">Grapevine dieback disease fungus</name>
    <name type="synonym">Eutypa armeniacae</name>
    <dbReference type="NCBI Taxonomy" id="1287681"/>
    <lineage>
        <taxon>Eukaryota</taxon>
        <taxon>Fungi</taxon>
        <taxon>Dikarya</taxon>
        <taxon>Ascomycota</taxon>
        <taxon>Pezizomycotina</taxon>
        <taxon>Sordariomycetes</taxon>
        <taxon>Xylariomycetidae</taxon>
        <taxon>Xylariales</taxon>
        <taxon>Diatrypaceae</taxon>
        <taxon>Eutypa</taxon>
    </lineage>
</organism>
<dbReference type="GO" id="GO:0006096">
    <property type="term" value="P:glycolytic process"/>
    <property type="evidence" value="ECO:0007669"/>
    <property type="project" value="UniProtKB-UniPathway"/>
</dbReference>
<dbReference type="OMA" id="PDFQPFE"/>
<gene>
    <name evidence="9" type="ORF">UCREL1_8535</name>
</gene>
<dbReference type="PANTHER" id="PTHR19443:SF24">
    <property type="entry name" value="PHOSPHOTRANSFERASE"/>
    <property type="match status" value="1"/>
</dbReference>
<dbReference type="GO" id="GO:0004340">
    <property type="term" value="F:glucokinase activity"/>
    <property type="evidence" value="ECO:0007669"/>
    <property type="project" value="TreeGrafter"/>
</dbReference>
<dbReference type="PANTHER" id="PTHR19443">
    <property type="entry name" value="HEXOKINASE"/>
    <property type="match status" value="1"/>
</dbReference>
<keyword evidence="3 6" id="KW-0547">Nucleotide-binding</keyword>
<dbReference type="Proteomes" id="UP000012174">
    <property type="component" value="Unassembled WGS sequence"/>
</dbReference>
<dbReference type="InterPro" id="IPR022672">
    <property type="entry name" value="Hexokinase_N"/>
</dbReference>
<dbReference type="GO" id="GO:0019158">
    <property type="term" value="F:mannokinase activity"/>
    <property type="evidence" value="ECO:0007669"/>
    <property type="project" value="TreeGrafter"/>
</dbReference>